<proteinExistence type="predicted"/>
<dbReference type="InterPro" id="IPR007318">
    <property type="entry name" value="Phopholipid_MeTrfase"/>
</dbReference>
<feature type="transmembrane region" description="Helical" evidence="5">
    <location>
        <begin position="88"/>
        <end position="116"/>
    </location>
</feature>
<feature type="transmembrane region" description="Helical" evidence="5">
    <location>
        <begin position="6"/>
        <end position="25"/>
    </location>
</feature>
<keyword evidence="6" id="KW-0489">Methyltransferase</keyword>
<gene>
    <name evidence="6" type="ORF">M666_17980</name>
</gene>
<sequence>MHLKLPPVVVCLLAAVCMFGLDRFLPFGEFDFTGRIYFIYLFLILGGAIGVVAVIQFIKKQTTVNPTKPETVSKLVINGLYRFTRNPMYLGLLLVLLAWGVYLGNAFNTLIAAGFVSYMNRFQILPEEEALAQTFGSEYAAYLKNVRRWF</sequence>
<dbReference type="AlphaFoldDB" id="A0AAU8RJ03"/>
<dbReference type="Pfam" id="PF04191">
    <property type="entry name" value="PEMT"/>
    <property type="match status" value="1"/>
</dbReference>
<reference evidence="6 7" key="1">
    <citation type="journal article" date="2014" name="Environ. Microbiol.">
        <title>Contrasting genomic patterns and infection strategies of two co-existing Bacteroidetes podovirus genera.</title>
        <authorList>
            <person name="Holmfeldt K."/>
            <person name="Howard-Varona C."/>
            <person name="Solonenko N."/>
            <person name="Sullivan M.B."/>
        </authorList>
    </citation>
    <scope>NUCLEOTIDE SEQUENCE [LARGE SCALE GENOMIC DNA]</scope>
    <source>
        <strain evidence="6 7">18</strain>
    </source>
</reference>
<protein>
    <submittedName>
        <fullName evidence="6">Protein-S-isoprenylcysteine methyltransferase</fullName>
    </submittedName>
</protein>
<organism evidence="6 7">
    <name type="scientific">Cellulophaga baltica 18</name>
    <dbReference type="NCBI Taxonomy" id="1348584"/>
    <lineage>
        <taxon>Bacteria</taxon>
        <taxon>Pseudomonadati</taxon>
        <taxon>Bacteroidota</taxon>
        <taxon>Flavobacteriia</taxon>
        <taxon>Flavobacteriales</taxon>
        <taxon>Flavobacteriaceae</taxon>
        <taxon>Cellulophaga</taxon>
    </lineage>
</organism>
<evidence type="ECO:0000313" key="6">
    <source>
        <dbReference type="EMBL" id="AIZ43272.1"/>
    </source>
</evidence>
<dbReference type="GO" id="GO:0008168">
    <property type="term" value="F:methyltransferase activity"/>
    <property type="evidence" value="ECO:0007669"/>
    <property type="project" value="UniProtKB-KW"/>
</dbReference>
<accession>A0AAU8RJ03</accession>
<dbReference type="PANTHER" id="PTHR12714">
    <property type="entry name" value="PROTEIN-S ISOPRENYLCYSTEINE O-METHYLTRANSFERASE"/>
    <property type="match status" value="1"/>
</dbReference>
<evidence type="ECO:0000256" key="1">
    <source>
        <dbReference type="ARBA" id="ARBA00004127"/>
    </source>
</evidence>
<dbReference type="GO" id="GO:0012505">
    <property type="term" value="C:endomembrane system"/>
    <property type="evidence" value="ECO:0007669"/>
    <property type="project" value="UniProtKB-SubCell"/>
</dbReference>
<evidence type="ECO:0000256" key="4">
    <source>
        <dbReference type="ARBA" id="ARBA00023136"/>
    </source>
</evidence>
<dbReference type="KEGG" id="cbat:M666_17980"/>
<dbReference type="EMBL" id="CP009976">
    <property type="protein sequence ID" value="AIZ43272.1"/>
    <property type="molecule type" value="Genomic_DNA"/>
</dbReference>
<dbReference type="GO" id="GO:0032259">
    <property type="term" value="P:methylation"/>
    <property type="evidence" value="ECO:0007669"/>
    <property type="project" value="UniProtKB-KW"/>
</dbReference>
<comment type="subcellular location">
    <subcellularLocation>
        <location evidence="1">Endomembrane system</location>
        <topology evidence="1">Multi-pass membrane protein</topology>
    </subcellularLocation>
</comment>
<keyword evidence="6" id="KW-0808">Transferase</keyword>
<dbReference type="Gene3D" id="1.20.120.1630">
    <property type="match status" value="1"/>
</dbReference>
<feature type="transmembrane region" description="Helical" evidence="5">
    <location>
        <begin position="37"/>
        <end position="58"/>
    </location>
</feature>
<evidence type="ECO:0000256" key="2">
    <source>
        <dbReference type="ARBA" id="ARBA00022692"/>
    </source>
</evidence>
<dbReference type="GeneID" id="78062600"/>
<dbReference type="Proteomes" id="UP000030786">
    <property type="component" value="Chromosome"/>
</dbReference>
<name>A0AAU8RJ03_9FLAO</name>
<dbReference type="PANTHER" id="PTHR12714:SF24">
    <property type="entry name" value="SLR1182 PROTEIN"/>
    <property type="match status" value="1"/>
</dbReference>
<evidence type="ECO:0000313" key="7">
    <source>
        <dbReference type="Proteomes" id="UP000030786"/>
    </source>
</evidence>
<evidence type="ECO:0000256" key="3">
    <source>
        <dbReference type="ARBA" id="ARBA00022989"/>
    </source>
</evidence>
<keyword evidence="4 5" id="KW-0472">Membrane</keyword>
<keyword evidence="2 5" id="KW-0812">Transmembrane</keyword>
<dbReference type="RefSeq" id="WP_029445762.1">
    <property type="nucleotide sequence ID" value="NZ_CP009976.1"/>
</dbReference>
<keyword evidence="3 5" id="KW-1133">Transmembrane helix</keyword>
<evidence type="ECO:0000256" key="5">
    <source>
        <dbReference type="SAM" id="Phobius"/>
    </source>
</evidence>